<dbReference type="InterPro" id="IPR017868">
    <property type="entry name" value="Filamin/ABP280_repeat-like"/>
</dbReference>
<comment type="caution">
    <text evidence="3">The sequence shown here is derived from an EMBL/GenBank/DDBJ whole genome shotgun (WGS) entry which is preliminary data.</text>
</comment>
<feature type="domain" description="IPT/TIG" evidence="2">
    <location>
        <begin position="492"/>
        <end position="571"/>
    </location>
</feature>
<proteinExistence type="predicted"/>
<dbReference type="InterPro" id="IPR052387">
    <property type="entry name" value="Fibrocystin"/>
</dbReference>
<evidence type="ECO:0000313" key="3">
    <source>
        <dbReference type="EMBL" id="TQF07954.1"/>
    </source>
</evidence>
<organism evidence="3 4">
    <name type="scientific">Kitasatospora acidiphila</name>
    <dbReference type="NCBI Taxonomy" id="2567942"/>
    <lineage>
        <taxon>Bacteria</taxon>
        <taxon>Bacillati</taxon>
        <taxon>Actinomycetota</taxon>
        <taxon>Actinomycetes</taxon>
        <taxon>Kitasatosporales</taxon>
        <taxon>Streptomycetaceae</taxon>
        <taxon>Kitasatospora</taxon>
    </lineage>
</organism>
<dbReference type="Pfam" id="PF01833">
    <property type="entry name" value="TIG"/>
    <property type="match status" value="7"/>
</dbReference>
<dbReference type="InterPro" id="IPR002909">
    <property type="entry name" value="IPT_dom"/>
</dbReference>
<evidence type="ECO:0000259" key="2">
    <source>
        <dbReference type="SMART" id="SM00429"/>
    </source>
</evidence>
<reference evidence="3 4" key="1">
    <citation type="submission" date="2019-06" db="EMBL/GenBank/DDBJ databases">
        <title>Description of Kitasatospora acidophila sp. nov. isolated from pine grove soil, and reclassification of Streptomyces novaecaesareae to Kitasatospora novaeceasareae comb. nov.</title>
        <authorList>
            <person name="Kim M.J."/>
        </authorList>
    </citation>
    <scope>NUCLEOTIDE SEQUENCE [LARGE SCALE GENOMIC DNA]</scope>
    <source>
        <strain evidence="3 4">MMS16-CNU292</strain>
    </source>
</reference>
<accession>A0A540WHN3</accession>
<dbReference type="Proteomes" id="UP000319103">
    <property type="component" value="Unassembled WGS sequence"/>
</dbReference>
<dbReference type="AlphaFoldDB" id="A0A540WHN3"/>
<dbReference type="GO" id="GO:0005975">
    <property type="term" value="P:carbohydrate metabolic process"/>
    <property type="evidence" value="ECO:0007669"/>
    <property type="project" value="UniProtKB-ARBA"/>
</dbReference>
<feature type="domain" description="IPT/TIG" evidence="2">
    <location>
        <begin position="411"/>
        <end position="490"/>
    </location>
</feature>
<keyword evidence="4" id="KW-1185">Reference proteome</keyword>
<dbReference type="Gene3D" id="2.60.40.10">
    <property type="entry name" value="Immunoglobulins"/>
    <property type="match status" value="7"/>
</dbReference>
<dbReference type="PROSITE" id="PS50194">
    <property type="entry name" value="FILAMIN_REPEAT"/>
    <property type="match status" value="2"/>
</dbReference>
<dbReference type="CDD" id="cd00102">
    <property type="entry name" value="IPT"/>
    <property type="match status" value="5"/>
</dbReference>
<dbReference type="RefSeq" id="WP_141631819.1">
    <property type="nucleotide sequence ID" value="NZ_VIGB01000002.1"/>
</dbReference>
<dbReference type="PANTHER" id="PTHR46769:SF2">
    <property type="entry name" value="FIBROCYSTIN-L ISOFORM 2 PRECURSOR-RELATED"/>
    <property type="match status" value="1"/>
</dbReference>
<feature type="domain" description="IPT/TIG" evidence="2">
    <location>
        <begin position="6"/>
        <end position="85"/>
    </location>
</feature>
<dbReference type="OrthoDB" id="3289082at2"/>
<evidence type="ECO:0000256" key="1">
    <source>
        <dbReference type="ARBA" id="ARBA00022729"/>
    </source>
</evidence>
<sequence length="576" mass="54135">MDEHNSSLIFSISPASGPVGSTVTLTGVGFLGVTAVYFGAVAAPTFDVVSLTEITATVPAGSGTVEVTVEGLLGPSLNGVAFTYTPVAPVLAVVSPASGPVGSTVTLTGSGFSGATAVHFGAAASSFTVVSATQITATVPAGSGTVLVTVTTPGGTSNGVAFTYTPVAPVLAVVSPASGPAGSTVTLTGSGFSGATAVHFGAAASSFTVVSATQITATVPAGSGTVLVTVTTPGGTSNGVAFTYVAVPVLTSIVPLAGPSSGGTAVTLSGTGLSGTTAVSFGGTPAAFTVVSDTSVVATAPAGSGTVPVTVTTPGGTSNSLAYTYATPPVVASIAPDQGPASGGNTVTVTGSGFSGATAVHFGTAAASSFTVVSATQITATVPAGSPGPAQVTVTAPGGTSSPVLYYYLSAPQLSAVVPDEGPVAGGTTVTITGSNLLEATAVHFGAAASSFTVVSATQITATVPAGSGTVLVTVTTPGGTSNGVAFTYVAVPVLTSIVPLAGPSSGGTAVTLSGTGLSGTTAVSFGGTPAAFTVVSDTSVVATAPAGSGTVPVTVTTPGGTSNSLAYTYIAPPAI</sequence>
<dbReference type="PANTHER" id="PTHR46769">
    <property type="entry name" value="POLYCYSTIC KIDNEY AND HEPATIC DISEASE 1 (AUTOSOMAL RECESSIVE)-LIKE 1"/>
    <property type="match status" value="1"/>
</dbReference>
<name>A0A540WHN3_9ACTN</name>
<feature type="domain" description="IPT/TIG" evidence="2">
    <location>
        <begin position="88"/>
        <end position="165"/>
    </location>
</feature>
<feature type="domain" description="IPT/TIG" evidence="2">
    <location>
        <begin position="168"/>
        <end position="245"/>
    </location>
</feature>
<feature type="domain" description="IPT/TIG" evidence="2">
    <location>
        <begin position="247"/>
        <end position="326"/>
    </location>
</feature>
<dbReference type="SMART" id="SM00429">
    <property type="entry name" value="IPT"/>
    <property type="match status" value="7"/>
</dbReference>
<dbReference type="InterPro" id="IPR013783">
    <property type="entry name" value="Ig-like_fold"/>
</dbReference>
<keyword evidence="1" id="KW-0732">Signal</keyword>
<gene>
    <name evidence="3" type="ORF">E6W39_01075</name>
</gene>
<dbReference type="InterPro" id="IPR014756">
    <property type="entry name" value="Ig_E-set"/>
</dbReference>
<dbReference type="SUPFAM" id="SSF81296">
    <property type="entry name" value="E set domains"/>
    <property type="match status" value="7"/>
</dbReference>
<dbReference type="EMBL" id="VIGB01000002">
    <property type="protein sequence ID" value="TQF07954.1"/>
    <property type="molecule type" value="Genomic_DNA"/>
</dbReference>
<feature type="domain" description="IPT/TIG" evidence="2">
    <location>
        <begin position="328"/>
        <end position="409"/>
    </location>
</feature>
<evidence type="ECO:0000313" key="4">
    <source>
        <dbReference type="Proteomes" id="UP000319103"/>
    </source>
</evidence>
<protein>
    <submittedName>
        <fullName evidence="3">Cell surface receptor IPT/TIG domain-containing protein</fullName>
    </submittedName>
</protein>
<keyword evidence="3" id="KW-0675">Receptor</keyword>